<dbReference type="GO" id="GO:0031267">
    <property type="term" value="F:small GTPase binding"/>
    <property type="evidence" value="ECO:0007669"/>
    <property type="project" value="InterPro"/>
</dbReference>
<evidence type="ECO:0000256" key="2">
    <source>
        <dbReference type="ARBA" id="ARBA00007991"/>
    </source>
</evidence>
<evidence type="ECO:0000256" key="4">
    <source>
        <dbReference type="ARBA" id="ARBA00023242"/>
    </source>
</evidence>
<accession>G8ZMQ8</accession>
<dbReference type="GeneID" id="11502677"/>
<dbReference type="PROSITE" id="PS50166">
    <property type="entry name" value="IMPORTIN_B_NT"/>
    <property type="match status" value="1"/>
</dbReference>
<organism evidence="6 7">
    <name type="scientific">Torulaspora delbrueckii</name>
    <name type="common">Yeast</name>
    <name type="synonym">Candida colliculosa</name>
    <dbReference type="NCBI Taxonomy" id="4950"/>
    <lineage>
        <taxon>Eukaryota</taxon>
        <taxon>Fungi</taxon>
        <taxon>Dikarya</taxon>
        <taxon>Ascomycota</taxon>
        <taxon>Saccharomycotina</taxon>
        <taxon>Saccharomycetes</taxon>
        <taxon>Saccharomycetales</taxon>
        <taxon>Saccharomycetaceae</taxon>
        <taxon>Torulaspora</taxon>
    </lineage>
</organism>
<evidence type="ECO:0000313" key="7">
    <source>
        <dbReference type="Proteomes" id="UP000005627"/>
    </source>
</evidence>
<comment type="subcellular location">
    <subcellularLocation>
        <location evidence="1">Nucleus</location>
    </subcellularLocation>
</comment>
<dbReference type="OrthoDB" id="361693at2759"/>
<evidence type="ECO:0000256" key="3">
    <source>
        <dbReference type="ARBA" id="ARBA00022448"/>
    </source>
</evidence>
<dbReference type="InterPro" id="IPR011989">
    <property type="entry name" value="ARM-like"/>
</dbReference>
<keyword evidence="3" id="KW-0813">Transport</keyword>
<reference evidence="6 7" key="1">
    <citation type="journal article" date="2011" name="Proc. Natl. Acad. Sci. U.S.A.">
        <title>Evolutionary erosion of yeast sex chromosomes by mating-type switching accidents.</title>
        <authorList>
            <person name="Gordon J.L."/>
            <person name="Armisen D."/>
            <person name="Proux-Wera E."/>
            <person name="Oheigeartaigh S.S."/>
            <person name="Byrne K.P."/>
            <person name="Wolfe K.H."/>
        </authorList>
    </citation>
    <scope>NUCLEOTIDE SEQUENCE [LARGE SCALE GENOMIC DNA]</scope>
    <source>
        <strain evidence="7">ATCC 10662 / CBS 1146 / NBRC 0425 / NCYC 2629 / NRRL Y-866</strain>
    </source>
</reference>
<dbReference type="PANTHER" id="PTHR10997">
    <property type="entry name" value="IMPORTIN-7, 8, 11"/>
    <property type="match status" value="1"/>
</dbReference>
<dbReference type="RefSeq" id="XP_003679113.1">
    <property type="nucleotide sequence ID" value="XM_003679065.1"/>
</dbReference>
<dbReference type="KEGG" id="tdl:TDEL_0A05700"/>
<dbReference type="GO" id="GO:0006606">
    <property type="term" value="P:protein import into nucleus"/>
    <property type="evidence" value="ECO:0007669"/>
    <property type="project" value="EnsemblFungi"/>
</dbReference>
<dbReference type="EMBL" id="HE616742">
    <property type="protein sequence ID" value="CCE89902.1"/>
    <property type="molecule type" value="Genomic_DNA"/>
</dbReference>
<dbReference type="InterPro" id="IPR058669">
    <property type="entry name" value="TPR_IPO7/11-like"/>
</dbReference>
<sequence>MSNVVTLSELNLVEALQQASNPQHAGSEVQKAAEQQLREWQQQPGFHFLLQSIYLNLSNSLQIRWLAVIQFKNGVEKYWRSTRINAINKDEKISIRGRLFDLIDEQNNQLSIQNAQAAAKIARLDFPVEWPNLFEQLEQLLSNDHIVRNTVKAYNILVHVNQIIKVLGAARIGRCRPAMQSKMPLIFPLVVRIYYESFEKWTSSQGVTGDNLSNLQVSYMSLKVLRRIVTEGYERPHRDESVCEFMKLIVAHFDLLVSHQENFKEVDIYEKFIRCYGKLFYNLITSSPANFILLPCSTQILITYTSLLFDKAPLVYNEKSDECGDFWEQTAIRGFLILKRVFNFIHKKGAVILKARSDKVSIDESIKRISTEFLNEQLVTKLVDILMKWYLKLRPCDLENWSMDPEEWINEQMATSYEYQIRPCAENFFQDLINTFPELLVPYLLNKIENEAANLSNSLEDFLTKDAIYASFQLSASAVSEMVDFDRLLVEVFLPEATSSNASKDQLNVIRRRTCLIINEWCTIKCSDESKRLCYEFFTNLLMTEEDKVVLLTCVKSLRTMIDDWNFNKDTFQPFLVNIVVILLRKLLPSVSLTETRLYILNTLSDIIIQTKPLISENLLMEVLQLVPKLWEVSTNNSSESILSNALIRLLRHLVTSLGVQSHLTWSIAIPVVAEACNPSSSHYQLLNEDGYELWGVLLQNYSSQGPKLDPEFYQLLPFLEHGVETHTEILPTLLEIMKSYALILNNEEFFSSPTFSQIFSLISLYLLKLRDDSFHLILEIWEILVLSNEANNEDVLLQSFFSNNVLKAIFDSIFKEASLSSYQRIQVIQIVARIAYVNPQDLMSFLSSYHQSTPTSMEIQSLPAADRLCISRDISFDEAVNKFISIWLSDFKDLFDPKIKKVHILGLSSLLRTGLVSVLSNFQAIASQWIDMLEEINESNDGDCEKYHLNDLVTPQSIDFHPLTAEQYRYHDLCKSNDPVHNISLKEFISRILQFLENNLGSQHQEFLKNVDPKLIENIKLFLSINPQRA</sequence>
<evidence type="ECO:0000259" key="5">
    <source>
        <dbReference type="PROSITE" id="PS50166"/>
    </source>
</evidence>
<name>G8ZMQ8_TORDE</name>
<gene>
    <name evidence="6" type="primary">TDEL0A05700</name>
    <name evidence="6" type="ORF">TDEL_0A05700</name>
</gene>
<dbReference type="Proteomes" id="UP000005627">
    <property type="component" value="Chromosome 1"/>
</dbReference>
<dbReference type="GO" id="GO:0061608">
    <property type="term" value="F:nuclear import signal receptor activity"/>
    <property type="evidence" value="ECO:0007669"/>
    <property type="project" value="EnsemblFungi"/>
</dbReference>
<dbReference type="GO" id="GO:0005829">
    <property type="term" value="C:cytosol"/>
    <property type="evidence" value="ECO:0007669"/>
    <property type="project" value="TreeGrafter"/>
</dbReference>
<dbReference type="PANTHER" id="PTHR10997:SF7">
    <property type="entry name" value="IMPORTIN-11"/>
    <property type="match status" value="1"/>
</dbReference>
<dbReference type="Pfam" id="PF03810">
    <property type="entry name" value="IBN_N"/>
    <property type="match status" value="1"/>
</dbReference>
<dbReference type="SMART" id="SM00913">
    <property type="entry name" value="IBN_N"/>
    <property type="match status" value="1"/>
</dbReference>
<keyword evidence="7" id="KW-1185">Reference proteome</keyword>
<dbReference type="InParanoid" id="G8ZMQ8"/>
<dbReference type="SUPFAM" id="SSF48371">
    <property type="entry name" value="ARM repeat"/>
    <property type="match status" value="1"/>
</dbReference>
<dbReference type="InterPro" id="IPR001494">
    <property type="entry name" value="Importin-beta_N"/>
</dbReference>
<dbReference type="FunCoup" id="G8ZMQ8">
    <property type="interactions" value="1135"/>
</dbReference>
<dbReference type="Gene3D" id="1.25.10.10">
    <property type="entry name" value="Leucine-rich Repeat Variant"/>
    <property type="match status" value="1"/>
</dbReference>
<protein>
    <recommendedName>
        <fullName evidence="5">Importin N-terminal domain-containing protein</fullName>
    </recommendedName>
</protein>
<dbReference type="GO" id="GO:0008139">
    <property type="term" value="F:nuclear localization sequence binding"/>
    <property type="evidence" value="ECO:0007669"/>
    <property type="project" value="EnsemblFungi"/>
</dbReference>
<feature type="domain" description="Importin N-terminal" evidence="5">
    <location>
        <begin position="33"/>
        <end position="105"/>
    </location>
</feature>
<dbReference type="InterPro" id="IPR016024">
    <property type="entry name" value="ARM-type_fold"/>
</dbReference>
<dbReference type="Pfam" id="PF25758">
    <property type="entry name" value="TPR_IPO11"/>
    <property type="match status" value="1"/>
</dbReference>
<dbReference type="AlphaFoldDB" id="G8ZMQ8"/>
<evidence type="ECO:0000256" key="1">
    <source>
        <dbReference type="ARBA" id="ARBA00004123"/>
    </source>
</evidence>
<evidence type="ECO:0000313" key="6">
    <source>
        <dbReference type="EMBL" id="CCE89902.1"/>
    </source>
</evidence>
<dbReference type="GO" id="GO:0005635">
    <property type="term" value="C:nuclear envelope"/>
    <property type="evidence" value="ECO:0007669"/>
    <property type="project" value="TreeGrafter"/>
</dbReference>
<keyword evidence="4" id="KW-0539">Nucleus</keyword>
<dbReference type="eggNOG" id="KOG1993">
    <property type="taxonomic scope" value="Eukaryota"/>
</dbReference>
<dbReference type="STRING" id="1076872.G8ZMQ8"/>
<dbReference type="HOGENOM" id="CLU_003886_0_0_1"/>
<proteinExistence type="inferred from homology"/>
<comment type="similarity">
    <text evidence="2">Belongs to the importin beta family.</text>
</comment>